<protein>
    <submittedName>
        <fullName evidence="6">Slit homolog 3 protein-like</fullName>
    </submittedName>
</protein>
<dbReference type="InterPro" id="IPR050541">
    <property type="entry name" value="LRR_TM_domain-containing"/>
</dbReference>
<dbReference type="RefSeq" id="XP_033352230.1">
    <property type="nucleotide sequence ID" value="XM_033496339.1"/>
</dbReference>
<proteinExistence type="predicted"/>
<evidence type="ECO:0000256" key="3">
    <source>
        <dbReference type="ARBA" id="ARBA00022737"/>
    </source>
</evidence>
<keyword evidence="5" id="KW-1185">Reference proteome</keyword>
<gene>
    <name evidence="6" type="primary">LOC117234799</name>
</gene>
<reference evidence="6" key="1">
    <citation type="submission" date="2025-08" db="UniProtKB">
        <authorList>
            <consortium name="RefSeq"/>
        </authorList>
    </citation>
    <scope>IDENTIFICATION</scope>
    <source>
        <tissue evidence="6">Muscle</tissue>
    </source>
</reference>
<feature type="signal peptide" evidence="4">
    <location>
        <begin position="1"/>
        <end position="20"/>
    </location>
</feature>
<dbReference type="KEGG" id="bvk:117234799"/>
<dbReference type="GO" id="GO:0005886">
    <property type="term" value="C:plasma membrane"/>
    <property type="evidence" value="ECO:0007669"/>
    <property type="project" value="TreeGrafter"/>
</dbReference>
<dbReference type="AlphaFoldDB" id="A0A6J3KH53"/>
<dbReference type="SUPFAM" id="SSF52058">
    <property type="entry name" value="L domain-like"/>
    <property type="match status" value="1"/>
</dbReference>
<dbReference type="PANTHER" id="PTHR24369">
    <property type="entry name" value="ANTIGEN BSP, PUTATIVE-RELATED"/>
    <property type="match status" value="1"/>
</dbReference>
<evidence type="ECO:0000256" key="2">
    <source>
        <dbReference type="ARBA" id="ARBA00022729"/>
    </source>
</evidence>
<sequence>MKRLLHALFIFNLLANVVTERANCRIINKWQDKRVTLICTGLTNLTVLKEGYSNSTSITISDSRIYNIPGYSFERFGASLVTLDLHGSDIQTISPAAFGNLTKLENLLLWGNKLTTVNYEWFLNMNVYSLKTLDVSFNNISMIYDMVFTMLPNLENFYFDYNKIEIINFQMFDYLRNLKNVKFEKNPWFWGYRAHLTWKFETMNVNYGKDWDEWEWMNAAIKECSQNGHGVIPQDTVLDCIVENLLNYTYKLSSTEQQDTKCIREAQQLVRCMRPKNITGNTDNETARRILEDYTAILPTMFRSNVLFKPPQIRIP</sequence>
<dbReference type="InterPro" id="IPR032675">
    <property type="entry name" value="LRR_dom_sf"/>
</dbReference>
<keyword evidence="1" id="KW-0433">Leucine-rich repeat</keyword>
<dbReference type="InterPro" id="IPR001611">
    <property type="entry name" value="Leu-rich_rpt"/>
</dbReference>
<dbReference type="GeneID" id="117234799"/>
<evidence type="ECO:0000256" key="1">
    <source>
        <dbReference type="ARBA" id="ARBA00022614"/>
    </source>
</evidence>
<accession>A0A6J3KH53</accession>
<dbReference type="Proteomes" id="UP000504631">
    <property type="component" value="Unplaced"/>
</dbReference>
<dbReference type="InterPro" id="IPR003591">
    <property type="entry name" value="Leu-rich_rpt_typical-subtyp"/>
</dbReference>
<keyword evidence="2 4" id="KW-0732">Signal</keyword>
<organism evidence="5 6">
    <name type="scientific">Bombus vosnesenskii</name>
    <dbReference type="NCBI Taxonomy" id="207650"/>
    <lineage>
        <taxon>Eukaryota</taxon>
        <taxon>Metazoa</taxon>
        <taxon>Ecdysozoa</taxon>
        <taxon>Arthropoda</taxon>
        <taxon>Hexapoda</taxon>
        <taxon>Insecta</taxon>
        <taxon>Pterygota</taxon>
        <taxon>Neoptera</taxon>
        <taxon>Endopterygota</taxon>
        <taxon>Hymenoptera</taxon>
        <taxon>Apocrita</taxon>
        <taxon>Aculeata</taxon>
        <taxon>Apoidea</taxon>
        <taxon>Anthophila</taxon>
        <taxon>Apidae</taxon>
        <taxon>Bombus</taxon>
        <taxon>Pyrobombus</taxon>
    </lineage>
</organism>
<feature type="chain" id="PRO_5026808138" evidence="4">
    <location>
        <begin position="21"/>
        <end position="316"/>
    </location>
</feature>
<evidence type="ECO:0000313" key="5">
    <source>
        <dbReference type="Proteomes" id="UP000504631"/>
    </source>
</evidence>
<dbReference type="Gene3D" id="3.80.10.10">
    <property type="entry name" value="Ribonuclease Inhibitor"/>
    <property type="match status" value="1"/>
</dbReference>
<name>A0A6J3KH53_9HYME</name>
<dbReference type="Pfam" id="PF13855">
    <property type="entry name" value="LRR_8"/>
    <property type="match status" value="2"/>
</dbReference>
<evidence type="ECO:0000256" key="4">
    <source>
        <dbReference type="SAM" id="SignalP"/>
    </source>
</evidence>
<dbReference type="SMART" id="SM00369">
    <property type="entry name" value="LRR_TYP"/>
    <property type="match status" value="4"/>
</dbReference>
<keyword evidence="3" id="KW-0677">Repeat</keyword>
<dbReference type="PANTHER" id="PTHR24369:SF210">
    <property type="entry name" value="CHAOPTIN-RELATED"/>
    <property type="match status" value="1"/>
</dbReference>
<evidence type="ECO:0000313" key="6">
    <source>
        <dbReference type="RefSeq" id="XP_033352230.1"/>
    </source>
</evidence>